<organism evidence="16 17">
    <name type="scientific">Aeromonas salmonicida (strain A449)</name>
    <dbReference type="NCBI Taxonomy" id="382245"/>
    <lineage>
        <taxon>Bacteria</taxon>
        <taxon>Pseudomonadati</taxon>
        <taxon>Pseudomonadota</taxon>
        <taxon>Gammaproteobacteria</taxon>
        <taxon>Aeromonadales</taxon>
        <taxon>Aeromonadaceae</taxon>
        <taxon>Aeromonas</taxon>
    </lineage>
</organism>
<keyword evidence="3" id="KW-0813">Transport</keyword>
<evidence type="ECO:0000256" key="10">
    <source>
        <dbReference type="ARBA" id="ARBA00022989"/>
    </source>
</evidence>
<name>A4SI43_AERS4</name>
<evidence type="ECO:0000256" key="9">
    <source>
        <dbReference type="ARBA" id="ARBA00022781"/>
    </source>
</evidence>
<keyword evidence="10 13" id="KW-1133">Transmembrane helix</keyword>
<keyword evidence="11" id="KW-0406">Ion transport</keyword>
<dbReference type="PANTHER" id="PTHR30433">
    <property type="entry name" value="CHEMOTAXIS PROTEIN MOTA"/>
    <property type="match status" value="1"/>
</dbReference>
<dbReference type="InterPro" id="IPR002898">
    <property type="entry name" value="MotA_ExbB_proton_chnl"/>
</dbReference>
<dbReference type="EMBL" id="CP000644">
    <property type="protein sequence ID" value="ABO88565.1"/>
    <property type="molecule type" value="Genomic_DNA"/>
</dbReference>
<keyword evidence="6" id="KW-0997">Cell inner membrane</keyword>
<evidence type="ECO:0000256" key="7">
    <source>
        <dbReference type="ARBA" id="ARBA00022692"/>
    </source>
</evidence>
<evidence type="ECO:0000256" key="3">
    <source>
        <dbReference type="ARBA" id="ARBA00022448"/>
    </source>
</evidence>
<keyword evidence="8" id="KW-0283">Flagellar rotation</keyword>
<dbReference type="GO" id="GO:0006935">
    <property type="term" value="P:chemotaxis"/>
    <property type="evidence" value="ECO:0007669"/>
    <property type="project" value="UniProtKB-KW"/>
</dbReference>
<comment type="similarity">
    <text evidence="2">Belongs to the MotA family.</text>
</comment>
<keyword evidence="9" id="KW-0375">Hydrogen ion transport</keyword>
<dbReference type="GO" id="GO:0071978">
    <property type="term" value="P:bacterial-type flagellum-dependent swarming motility"/>
    <property type="evidence" value="ECO:0007669"/>
    <property type="project" value="InterPro"/>
</dbReference>
<evidence type="ECO:0000256" key="6">
    <source>
        <dbReference type="ARBA" id="ARBA00022519"/>
    </source>
</evidence>
<keyword evidence="5" id="KW-0145">Chemotaxis</keyword>
<evidence type="ECO:0000259" key="15">
    <source>
        <dbReference type="Pfam" id="PF20560"/>
    </source>
</evidence>
<reference evidence="17" key="1">
    <citation type="journal article" date="2008" name="BMC Genomics">
        <title>The genome of Aeromonas salmonicida subsp. salmonicida A449: insights into the evolution of a fish pathogen.</title>
        <authorList>
            <person name="Reith M.E."/>
            <person name="Singh R.K."/>
            <person name="Curtis B."/>
            <person name="Boyd J.M."/>
            <person name="Bouevitch A."/>
            <person name="Kimball J."/>
            <person name="Munholland J."/>
            <person name="Murphy C."/>
            <person name="Sarty D."/>
            <person name="Williams J."/>
            <person name="Nash J.H."/>
            <person name="Johnson S.C."/>
            <person name="Brown L.L."/>
        </authorList>
    </citation>
    <scope>NUCLEOTIDE SEQUENCE [LARGE SCALE GENOMIC DNA]</scope>
    <source>
        <strain evidence="17">A449</strain>
    </source>
</reference>
<evidence type="ECO:0000256" key="4">
    <source>
        <dbReference type="ARBA" id="ARBA00022475"/>
    </source>
</evidence>
<dbReference type="eggNOG" id="COG1291">
    <property type="taxonomic scope" value="Bacteria"/>
</dbReference>
<dbReference type="GO" id="GO:0005886">
    <property type="term" value="C:plasma membrane"/>
    <property type="evidence" value="ECO:0007669"/>
    <property type="project" value="UniProtKB-SubCell"/>
</dbReference>
<feature type="domain" description="Motility protein A N-terminal" evidence="15">
    <location>
        <begin position="21"/>
        <end position="109"/>
    </location>
</feature>
<dbReference type="InterPro" id="IPR046786">
    <property type="entry name" value="MotA_N"/>
</dbReference>
<feature type="transmembrane region" description="Helical" evidence="13">
    <location>
        <begin position="214"/>
        <end position="236"/>
    </location>
</feature>
<dbReference type="InterPro" id="IPR000540">
    <property type="entry name" value="Flag_MotA_CS"/>
</dbReference>
<evidence type="ECO:0000256" key="12">
    <source>
        <dbReference type="ARBA" id="ARBA00023136"/>
    </source>
</evidence>
<dbReference type="Pfam" id="PF20560">
    <property type="entry name" value="MotA_N"/>
    <property type="match status" value="1"/>
</dbReference>
<dbReference type="InterPro" id="IPR047055">
    <property type="entry name" value="MotA-like"/>
</dbReference>
<evidence type="ECO:0000256" key="2">
    <source>
        <dbReference type="ARBA" id="ARBA00008038"/>
    </source>
</evidence>
<feature type="domain" description="MotA/TolQ/ExbB proton channel" evidence="14">
    <location>
        <begin position="153"/>
        <end position="251"/>
    </location>
</feature>
<dbReference type="STRING" id="29491.GCA_000820065_04381"/>
<dbReference type="PROSITE" id="PS01307">
    <property type="entry name" value="MOTA"/>
    <property type="match status" value="1"/>
</dbReference>
<evidence type="ECO:0000256" key="8">
    <source>
        <dbReference type="ARBA" id="ARBA00022779"/>
    </source>
</evidence>
<proteinExistence type="inferred from homology"/>
<evidence type="ECO:0000259" key="14">
    <source>
        <dbReference type="Pfam" id="PF01618"/>
    </source>
</evidence>
<keyword evidence="12 13" id="KW-0472">Membrane</keyword>
<evidence type="ECO:0000256" key="5">
    <source>
        <dbReference type="ARBA" id="ARBA00022500"/>
    </source>
</evidence>
<evidence type="ECO:0000313" key="16">
    <source>
        <dbReference type="EMBL" id="ABO88565.1"/>
    </source>
</evidence>
<dbReference type="InterPro" id="IPR022522">
    <property type="entry name" value="Flagellar_motor_stator_MotA"/>
</dbReference>
<keyword evidence="7 13" id="KW-0812">Transmembrane</keyword>
<gene>
    <name evidence="16" type="primary">lafT</name>
    <name evidence="16" type="ordered locus">ASA_0385</name>
</gene>
<comment type="subcellular location">
    <subcellularLocation>
        <location evidence="1">Cell inner membrane</location>
        <topology evidence="1">Multi-pass membrane protein</topology>
    </subcellularLocation>
</comment>
<dbReference type="GO" id="GO:1902600">
    <property type="term" value="P:proton transmembrane transport"/>
    <property type="evidence" value="ECO:0007669"/>
    <property type="project" value="UniProtKB-KW"/>
</dbReference>
<keyword evidence="4" id="KW-1003">Cell membrane</keyword>
<dbReference type="NCBIfam" id="TIGR03818">
    <property type="entry name" value="MotA1"/>
    <property type="match status" value="1"/>
</dbReference>
<dbReference type="Pfam" id="PF01618">
    <property type="entry name" value="MotA_ExbB"/>
    <property type="match status" value="1"/>
</dbReference>
<evidence type="ECO:0000313" key="17">
    <source>
        <dbReference type="Proteomes" id="UP000000225"/>
    </source>
</evidence>
<dbReference type="KEGG" id="asa:ASA_0385"/>
<sequence>MLHHLWWSSLNSAGAFMQKQIGLGVIFICVLGGFMMAGGKPIALWQPAELIIIIGAAVGSMFLGNSKEVMHEMWRQMKQCFKSNKDEKEIYRELLTLMHQLLEETRNKGMKALDEHIENPQQSSVFLMYPQISEDPQLLGFIIDNLRLLGMGKITPHELDTMLEQEIMAIEEDMLKPAHALHKTGEACPGFGILAAVMGIIITMQQLDGPLSNIGVHVAAALVGTFIGIFLCYCLLEPISNAMEEMVKRRIGLLMCIKSILIAQLRGKTPLISVDSGRKMLEPDVKPSFLELEEWVTNRAM</sequence>
<accession>A4SI43</accession>
<dbReference type="AlphaFoldDB" id="A4SI43"/>
<protein>
    <submittedName>
        <fullName evidence="16">LafT</fullName>
    </submittedName>
</protein>
<evidence type="ECO:0000256" key="1">
    <source>
        <dbReference type="ARBA" id="ARBA00004429"/>
    </source>
</evidence>
<dbReference type="HOGENOM" id="CLU_068213_0_0_6"/>
<evidence type="ECO:0000256" key="13">
    <source>
        <dbReference type="SAM" id="Phobius"/>
    </source>
</evidence>
<feature type="transmembrane region" description="Helical" evidence="13">
    <location>
        <begin position="184"/>
        <end position="202"/>
    </location>
</feature>
<evidence type="ECO:0000256" key="11">
    <source>
        <dbReference type="ARBA" id="ARBA00023065"/>
    </source>
</evidence>
<feature type="transmembrane region" description="Helical" evidence="13">
    <location>
        <begin position="44"/>
        <end position="63"/>
    </location>
</feature>
<feature type="transmembrane region" description="Helical" evidence="13">
    <location>
        <begin position="21"/>
        <end position="38"/>
    </location>
</feature>
<dbReference type="Proteomes" id="UP000000225">
    <property type="component" value="Chromosome"/>
</dbReference>
<dbReference type="PANTHER" id="PTHR30433:SF4">
    <property type="entry name" value="MOTILITY PROTEIN A"/>
    <property type="match status" value="1"/>
</dbReference>